<feature type="compositionally biased region" description="Basic and acidic residues" evidence="1">
    <location>
        <begin position="1"/>
        <end position="13"/>
    </location>
</feature>
<dbReference type="Proteomes" id="UP000253779">
    <property type="component" value="Chromosome"/>
</dbReference>
<dbReference type="InterPro" id="IPR047659">
    <property type="entry name" value="T7SS_assoc"/>
</dbReference>
<feature type="region of interest" description="Disordered" evidence="1">
    <location>
        <begin position="1"/>
        <end position="21"/>
    </location>
</feature>
<dbReference type="EMBL" id="CP030930">
    <property type="protein sequence ID" value="AXI74531.1"/>
    <property type="molecule type" value="Genomic_DNA"/>
</dbReference>
<dbReference type="GeneID" id="97761570"/>
<accession>A0AAD0Q902</accession>
<feature type="compositionally biased region" description="Low complexity" evidence="1">
    <location>
        <begin position="199"/>
        <end position="214"/>
    </location>
</feature>
<evidence type="ECO:0000313" key="3">
    <source>
        <dbReference type="Proteomes" id="UP000253779"/>
    </source>
</evidence>
<feature type="region of interest" description="Disordered" evidence="1">
    <location>
        <begin position="199"/>
        <end position="226"/>
    </location>
</feature>
<dbReference type="RefSeq" id="WP_114933145.1">
    <property type="nucleotide sequence ID" value="NZ_BMSP01000036.1"/>
</dbReference>
<feature type="compositionally biased region" description="Basic and acidic residues" evidence="1">
    <location>
        <begin position="215"/>
        <end position="226"/>
    </location>
</feature>
<evidence type="ECO:0000256" key="1">
    <source>
        <dbReference type="SAM" id="MobiDB-lite"/>
    </source>
</evidence>
<name>A0AAD0Q902_9ACTN</name>
<dbReference type="NCBIfam" id="NF033532">
    <property type="entry name" value="lone7para_assoc"/>
    <property type="match status" value="1"/>
</dbReference>
<sequence length="226" mass="23251">MDIPLGERREDGRSVPADLPDASLVPEAVRDAARRAPGHWIGIVDPEWTRPGTPPGWAVVGEWQSDADGSVGEYRANPEYRPSARVLGWPEPTDPVDAAAQRAATGYGTVEDALAVLAETDVSVVRGPEGGPLLAAGRDGAPVVLVFTSSTHEFMSPALHHDTLPARELAGSVADLGALLMVNAGAAAPLLVAAADLPYPEGPAPATAAGGPDPAESRPDTTGRTP</sequence>
<dbReference type="AlphaFoldDB" id="A0AAD0Q902"/>
<evidence type="ECO:0000313" key="2">
    <source>
        <dbReference type="EMBL" id="AXI74531.1"/>
    </source>
</evidence>
<gene>
    <name evidence="2" type="ORF">DTW94_27005</name>
</gene>
<proteinExistence type="predicted"/>
<reference evidence="2 3" key="1">
    <citation type="submission" date="2018-07" db="EMBL/GenBank/DDBJ databases">
        <title>Complete genome sequence of soil actinomycete Streptomyces cavourensis tj430.</title>
        <authorList>
            <person name="Wang P."/>
            <person name="Huang Y."/>
        </authorList>
    </citation>
    <scope>NUCLEOTIDE SEQUENCE [LARGE SCALE GENOMIC DNA]</scope>
    <source>
        <strain evidence="2 3">TJ430</strain>
    </source>
</reference>
<protein>
    <submittedName>
        <fullName evidence="2">Type VII secretion system-associated protein</fullName>
    </submittedName>
</protein>
<organism evidence="2 3">
    <name type="scientific">Streptomyces cavourensis</name>
    <dbReference type="NCBI Taxonomy" id="67258"/>
    <lineage>
        <taxon>Bacteria</taxon>
        <taxon>Bacillati</taxon>
        <taxon>Actinomycetota</taxon>
        <taxon>Actinomycetes</taxon>
        <taxon>Kitasatosporales</taxon>
        <taxon>Streptomycetaceae</taxon>
        <taxon>Streptomyces</taxon>
    </lineage>
</organism>